<dbReference type="InterPro" id="IPR018946">
    <property type="entry name" value="PhoD-like_MPP"/>
</dbReference>
<proteinExistence type="predicted"/>
<feature type="domain" description="PhoD-like phosphatase metallophosphatase" evidence="1">
    <location>
        <begin position="63"/>
        <end position="264"/>
    </location>
</feature>
<dbReference type="Proteomes" id="UP000310406">
    <property type="component" value="Unassembled WGS sequence"/>
</dbReference>
<name>A0A4S8RR01_9FLAO</name>
<dbReference type="OrthoDB" id="9763616at2"/>
<evidence type="ECO:0000313" key="3">
    <source>
        <dbReference type="Proteomes" id="UP000310406"/>
    </source>
</evidence>
<gene>
    <name evidence="2" type="ORF">EZV76_07185</name>
</gene>
<keyword evidence="3" id="KW-1185">Reference proteome</keyword>
<dbReference type="CDD" id="cd07389">
    <property type="entry name" value="MPP_PhoD"/>
    <property type="match status" value="1"/>
</dbReference>
<dbReference type="PANTHER" id="PTHR33987">
    <property type="entry name" value="CALCINEURIN-LIKE METALLO-PHOSPHOESTERASE SUPERFAMILY PROTEIN"/>
    <property type="match status" value="1"/>
</dbReference>
<dbReference type="Pfam" id="PF09423">
    <property type="entry name" value="PhoD"/>
    <property type="match status" value="1"/>
</dbReference>
<organism evidence="2 3">
    <name type="scientific">Flagellimonas alvinocaridis</name>
    <dbReference type="NCBI Taxonomy" id="2530200"/>
    <lineage>
        <taxon>Bacteria</taxon>
        <taxon>Pseudomonadati</taxon>
        <taxon>Bacteroidota</taxon>
        <taxon>Flavobacteriia</taxon>
        <taxon>Flavobacteriales</taxon>
        <taxon>Flavobacteriaceae</taxon>
        <taxon>Flagellimonas</taxon>
    </lineage>
</organism>
<dbReference type="InterPro" id="IPR029052">
    <property type="entry name" value="Metallo-depent_PP-like"/>
</dbReference>
<dbReference type="PROSITE" id="PS51257">
    <property type="entry name" value="PROKAR_LIPOPROTEIN"/>
    <property type="match status" value="1"/>
</dbReference>
<dbReference type="Gene3D" id="3.60.21.70">
    <property type="entry name" value="PhoD-like phosphatase"/>
    <property type="match status" value="1"/>
</dbReference>
<dbReference type="InterPro" id="IPR038607">
    <property type="entry name" value="PhoD-like_sf"/>
</dbReference>
<evidence type="ECO:0000313" key="2">
    <source>
        <dbReference type="EMBL" id="THV60332.1"/>
    </source>
</evidence>
<sequence length="337" mass="38368">MKYTLLIFSATIFFFGCKRNPNKADAIFVVAFGSCNIPQEPNPFWDDILNENPNVWIWGGDIVYADTDNMERLRAIYAMQDSVQGYAQLKSKVPVIGTWDDHDFGVNDGGEEFMAKSESQQVFLDFMGVPKNSPRRSRKGVYAVHNYETAKGKVKVLVLDTRYFRSALVKDTVSEKRYKPNLVDEATVLGAEQWQWLRHELHQSDADFNLIVSSIQFLSREHGFETWGNFPKEVEKLEKLIAESKAKGVIILSGDRHISEFSRKSVPNLKYPLVDFTSSGLTHSYSSFTGESNPYRVGDVVSRTSYGILMLNLKSKEVHFKIMGEDGTVLQELKQTY</sequence>
<reference evidence="2 3" key="1">
    <citation type="submission" date="2019-03" db="EMBL/GenBank/DDBJ databases">
        <title>Muricauda SCR12 sp.nov, a marine bacterium isolated from Pacific Ocean:the Okinawa trough.</title>
        <authorList>
            <person name="Liu L."/>
        </authorList>
    </citation>
    <scope>NUCLEOTIDE SEQUENCE [LARGE SCALE GENOMIC DNA]</scope>
    <source>
        <strain evidence="2 3">SCR12</strain>
    </source>
</reference>
<evidence type="ECO:0000259" key="1">
    <source>
        <dbReference type="Pfam" id="PF09423"/>
    </source>
</evidence>
<dbReference type="RefSeq" id="WP_136565913.1">
    <property type="nucleotide sequence ID" value="NZ_SNTZ01000002.1"/>
</dbReference>
<dbReference type="PANTHER" id="PTHR33987:SF1">
    <property type="entry name" value="CALCINEURIN-LIKE METALLO-PHOSPHOESTERASE SUPERFAMILY PROTEIN"/>
    <property type="match status" value="1"/>
</dbReference>
<dbReference type="EMBL" id="SNTZ01000002">
    <property type="protein sequence ID" value="THV60332.1"/>
    <property type="molecule type" value="Genomic_DNA"/>
</dbReference>
<comment type="caution">
    <text evidence="2">The sequence shown here is derived from an EMBL/GenBank/DDBJ whole genome shotgun (WGS) entry which is preliminary data.</text>
</comment>
<protein>
    <submittedName>
        <fullName evidence="2">Alkaline phosphatase family protein</fullName>
    </submittedName>
</protein>
<accession>A0A4S8RR01</accession>
<dbReference type="SUPFAM" id="SSF56300">
    <property type="entry name" value="Metallo-dependent phosphatases"/>
    <property type="match status" value="1"/>
</dbReference>
<dbReference type="AlphaFoldDB" id="A0A4S8RR01"/>